<accession>A0A8E0NC09</accession>
<protein>
    <submittedName>
        <fullName evidence="5">Transcriptional regulator, AraC family</fullName>
    </submittedName>
</protein>
<keyword evidence="6" id="KW-1185">Reference proteome</keyword>
<dbReference type="GO" id="GO:0003700">
    <property type="term" value="F:DNA-binding transcription factor activity"/>
    <property type="evidence" value="ECO:0007669"/>
    <property type="project" value="InterPro"/>
</dbReference>
<dbReference type="SMART" id="SM00342">
    <property type="entry name" value="HTH_ARAC"/>
    <property type="match status" value="1"/>
</dbReference>
<gene>
    <name evidence="5" type="ORF">MBEBAB_1835</name>
</gene>
<dbReference type="PANTHER" id="PTHR46796">
    <property type="entry name" value="HTH-TYPE TRANSCRIPTIONAL ACTIVATOR RHAS-RELATED"/>
    <property type="match status" value="1"/>
</dbReference>
<dbReference type="Pfam" id="PF12833">
    <property type="entry name" value="HTH_18"/>
    <property type="match status" value="1"/>
</dbReference>
<dbReference type="EMBL" id="BATC01000031">
    <property type="protein sequence ID" value="GAD59585.1"/>
    <property type="molecule type" value="Genomic_DNA"/>
</dbReference>
<dbReference type="PROSITE" id="PS01124">
    <property type="entry name" value="HTH_ARAC_FAMILY_2"/>
    <property type="match status" value="1"/>
</dbReference>
<dbReference type="AlphaFoldDB" id="A0A8E0NC09"/>
<evidence type="ECO:0000256" key="1">
    <source>
        <dbReference type="ARBA" id="ARBA00023015"/>
    </source>
</evidence>
<sequence length="252" mass="27594">MISLVLEGRVTGGAASGFAVAEAGDAFIADTRRATRTEAHEARMITVSVARSVMEAALGSTNGLHGRLLTSPQNLMLADYLVSLVRRADALEPGAMPGLGRALIEILGSIQTSPRRSTAQSRRQTFSRRELVEQHIDASLADPHLSVDSVAADTGISRSALYRLFEQHGGVARQIRKRRLAALRSALDRRDAALPEVLARHYGFDDERQMERLFLEEFGQSASGYRQAVAAVEAGEPEDSRLRWRTWLSEVT</sequence>
<dbReference type="InterPro" id="IPR018060">
    <property type="entry name" value="HTH_AraC"/>
</dbReference>
<keyword evidence="1" id="KW-0805">Transcription regulation</keyword>
<evidence type="ECO:0000313" key="5">
    <source>
        <dbReference type="EMBL" id="GAD59585.1"/>
    </source>
</evidence>
<dbReference type="InterPro" id="IPR050204">
    <property type="entry name" value="AraC_XylS_family_regulators"/>
</dbReference>
<dbReference type="GO" id="GO:0043565">
    <property type="term" value="F:sequence-specific DNA binding"/>
    <property type="evidence" value="ECO:0007669"/>
    <property type="project" value="InterPro"/>
</dbReference>
<evidence type="ECO:0000259" key="4">
    <source>
        <dbReference type="PROSITE" id="PS01124"/>
    </source>
</evidence>
<evidence type="ECO:0000256" key="2">
    <source>
        <dbReference type="ARBA" id="ARBA00023125"/>
    </source>
</evidence>
<proteinExistence type="predicted"/>
<organism evidence="5 6">
    <name type="scientific">Brevundimonas abyssalis TAR-001</name>
    <dbReference type="NCBI Taxonomy" id="1391729"/>
    <lineage>
        <taxon>Bacteria</taxon>
        <taxon>Pseudomonadati</taxon>
        <taxon>Pseudomonadota</taxon>
        <taxon>Alphaproteobacteria</taxon>
        <taxon>Caulobacterales</taxon>
        <taxon>Caulobacteraceae</taxon>
        <taxon>Brevundimonas</taxon>
    </lineage>
</organism>
<keyword evidence="2" id="KW-0238">DNA-binding</keyword>
<name>A0A8E0NC09_9CAUL</name>
<dbReference type="PANTHER" id="PTHR46796:SF6">
    <property type="entry name" value="ARAC SUBFAMILY"/>
    <property type="match status" value="1"/>
</dbReference>
<feature type="domain" description="HTH araC/xylS-type" evidence="4">
    <location>
        <begin position="130"/>
        <end position="228"/>
    </location>
</feature>
<evidence type="ECO:0000256" key="3">
    <source>
        <dbReference type="ARBA" id="ARBA00023163"/>
    </source>
</evidence>
<dbReference type="Gene3D" id="1.10.10.60">
    <property type="entry name" value="Homeodomain-like"/>
    <property type="match status" value="1"/>
</dbReference>
<evidence type="ECO:0000313" key="6">
    <source>
        <dbReference type="Proteomes" id="UP000016569"/>
    </source>
</evidence>
<reference evidence="6" key="1">
    <citation type="journal article" date="2013" name="Genome Announc.">
        <title>Draft Genome Sequence of the Dimorphic Prosthecate Bacterium Brevundimonas abyssalis TAR-001T.</title>
        <authorList>
            <person name="Tsubouchi T."/>
            <person name="Nishi S."/>
            <person name="Usui K."/>
            <person name="Shimane Y."/>
            <person name="Takaki Y."/>
            <person name="Maruyama T."/>
            <person name="Hatada Y."/>
        </authorList>
    </citation>
    <scope>NUCLEOTIDE SEQUENCE [LARGE SCALE GENOMIC DNA]</scope>
    <source>
        <strain evidence="6">TAR-001</strain>
    </source>
</reference>
<comment type="caution">
    <text evidence="5">The sequence shown here is derived from an EMBL/GenBank/DDBJ whole genome shotgun (WGS) entry which is preliminary data.</text>
</comment>
<keyword evidence="3" id="KW-0804">Transcription</keyword>
<dbReference type="Proteomes" id="UP000016569">
    <property type="component" value="Unassembled WGS sequence"/>
</dbReference>